<feature type="transmembrane region" description="Helical" evidence="1">
    <location>
        <begin position="544"/>
        <end position="562"/>
    </location>
</feature>
<organism evidence="3 4">
    <name type="scientific">Coprinellus micaceus</name>
    <name type="common">Glistening ink-cap mushroom</name>
    <name type="synonym">Coprinus micaceus</name>
    <dbReference type="NCBI Taxonomy" id="71717"/>
    <lineage>
        <taxon>Eukaryota</taxon>
        <taxon>Fungi</taxon>
        <taxon>Dikarya</taxon>
        <taxon>Basidiomycota</taxon>
        <taxon>Agaricomycotina</taxon>
        <taxon>Agaricomycetes</taxon>
        <taxon>Agaricomycetidae</taxon>
        <taxon>Agaricales</taxon>
        <taxon>Agaricineae</taxon>
        <taxon>Psathyrellaceae</taxon>
        <taxon>Coprinellus</taxon>
    </lineage>
</organism>
<reference evidence="3 4" key="1">
    <citation type="journal article" date="2019" name="Nat. Ecol. Evol.">
        <title>Megaphylogeny resolves global patterns of mushroom evolution.</title>
        <authorList>
            <person name="Varga T."/>
            <person name="Krizsan K."/>
            <person name="Foldi C."/>
            <person name="Dima B."/>
            <person name="Sanchez-Garcia M."/>
            <person name="Sanchez-Ramirez S."/>
            <person name="Szollosi G.J."/>
            <person name="Szarkandi J.G."/>
            <person name="Papp V."/>
            <person name="Albert L."/>
            <person name="Andreopoulos W."/>
            <person name="Angelini C."/>
            <person name="Antonin V."/>
            <person name="Barry K.W."/>
            <person name="Bougher N.L."/>
            <person name="Buchanan P."/>
            <person name="Buyck B."/>
            <person name="Bense V."/>
            <person name="Catcheside P."/>
            <person name="Chovatia M."/>
            <person name="Cooper J."/>
            <person name="Damon W."/>
            <person name="Desjardin D."/>
            <person name="Finy P."/>
            <person name="Geml J."/>
            <person name="Haridas S."/>
            <person name="Hughes K."/>
            <person name="Justo A."/>
            <person name="Karasinski D."/>
            <person name="Kautmanova I."/>
            <person name="Kiss B."/>
            <person name="Kocsube S."/>
            <person name="Kotiranta H."/>
            <person name="LaButti K.M."/>
            <person name="Lechner B.E."/>
            <person name="Liimatainen K."/>
            <person name="Lipzen A."/>
            <person name="Lukacs Z."/>
            <person name="Mihaltcheva S."/>
            <person name="Morgado L.N."/>
            <person name="Niskanen T."/>
            <person name="Noordeloos M.E."/>
            <person name="Ohm R.A."/>
            <person name="Ortiz-Santana B."/>
            <person name="Ovrebo C."/>
            <person name="Racz N."/>
            <person name="Riley R."/>
            <person name="Savchenko A."/>
            <person name="Shiryaev A."/>
            <person name="Soop K."/>
            <person name="Spirin V."/>
            <person name="Szebenyi C."/>
            <person name="Tomsovsky M."/>
            <person name="Tulloss R.E."/>
            <person name="Uehling J."/>
            <person name="Grigoriev I.V."/>
            <person name="Vagvolgyi C."/>
            <person name="Papp T."/>
            <person name="Martin F.M."/>
            <person name="Miettinen O."/>
            <person name="Hibbett D.S."/>
            <person name="Nagy L.G."/>
        </authorList>
    </citation>
    <scope>NUCLEOTIDE SEQUENCE [LARGE SCALE GENOMIC DNA]</scope>
    <source>
        <strain evidence="3 4">FP101781</strain>
    </source>
</reference>
<dbReference type="GO" id="GO:0046856">
    <property type="term" value="P:phosphatidylinositol dephosphorylation"/>
    <property type="evidence" value="ECO:0007669"/>
    <property type="project" value="TreeGrafter"/>
</dbReference>
<protein>
    <submittedName>
        <fullName evidence="3">Inositol/phosphatidylinositol phosphatase</fullName>
    </submittedName>
</protein>
<dbReference type="InterPro" id="IPR002013">
    <property type="entry name" value="SAC_dom"/>
</dbReference>
<dbReference type="Proteomes" id="UP000298030">
    <property type="component" value="Unassembled WGS sequence"/>
</dbReference>
<dbReference type="STRING" id="71717.A0A4Y7TNI4"/>
<name>A0A4Y7TNI4_COPMI</name>
<evidence type="ECO:0000313" key="3">
    <source>
        <dbReference type="EMBL" id="TEB35099.1"/>
    </source>
</evidence>
<dbReference type="PANTHER" id="PTHR45662:SF2">
    <property type="entry name" value="PHOSPHATIDYLINOSITOL-3-PHOSPHATASE SAC1"/>
    <property type="match status" value="1"/>
</dbReference>
<sequence>MVPLYQRYSLYSDNDTYIFVPEGTDARSLTIHRASGDIVLNEPKTPIPSSTRRSSKVIYGILGTISLTLSEYIIVVTGRELLSRLLGHDIYRATNFEILPLNPNISVEHPPHVVESNLLALIRSHFHHGNFLLSYTWDITTRLQVHTQRPVENRDNALWELADTRFFWNRFIATRLIDAATSSNETSSWAPYILPILYGTFDLRPIFLHGRQLQLCLISRRSRLRAGTRYFRRGTDHDGNVANFNETEQILLIEGPSGLSAGFNADSQYSNKFSFVQIRGSIPLFWAEINTLRYKPDLQVMELENTQDVMQKHLAAQTSTYGQLNIVNLVNQKGHEKPVKDAFERHITQLNLSDVKYEYFDFHMECKKMRWDRISLLIDILKDDLEKTGYYAHSSSESAPSHLQTGVVRTNCMDNLDRTNVVQATLAKWTLNKQLVEAGVLTPGSGVDDFEVLSKEFREMWADHADAIATAYGGSGALKSDFTRTNKRTQKGLLEDGVKSVTRYLKNTFFDGPKQDSFDLVTGAWIPRKNPSASIFLVADTRPLIIRAMPPTASFALFMIAAGLTLPRTSDYSLLYYFLLWLSIFAAAVAFIIIHGIQYVSWPRLNPLTDIIYYNGPGFRSAHNGKGLQATAHLDARKNKFLATGKLHKHPVEQVELGTLKKD</sequence>
<dbReference type="EMBL" id="QPFP01000008">
    <property type="protein sequence ID" value="TEB35099.1"/>
    <property type="molecule type" value="Genomic_DNA"/>
</dbReference>
<feature type="transmembrane region" description="Helical" evidence="1">
    <location>
        <begin position="574"/>
        <end position="594"/>
    </location>
</feature>
<dbReference type="Pfam" id="PF02383">
    <property type="entry name" value="Syja_N"/>
    <property type="match status" value="1"/>
</dbReference>
<evidence type="ECO:0000313" key="4">
    <source>
        <dbReference type="Proteomes" id="UP000298030"/>
    </source>
</evidence>
<feature type="domain" description="SAC" evidence="2">
    <location>
        <begin position="122"/>
        <end position="474"/>
    </location>
</feature>
<dbReference type="GO" id="GO:0043812">
    <property type="term" value="F:phosphatidylinositol-4-phosphate phosphatase activity"/>
    <property type="evidence" value="ECO:0007669"/>
    <property type="project" value="TreeGrafter"/>
</dbReference>
<proteinExistence type="predicted"/>
<evidence type="ECO:0000259" key="2">
    <source>
        <dbReference type="PROSITE" id="PS50275"/>
    </source>
</evidence>
<evidence type="ECO:0000256" key="1">
    <source>
        <dbReference type="SAM" id="Phobius"/>
    </source>
</evidence>
<dbReference type="PROSITE" id="PS50275">
    <property type="entry name" value="SAC"/>
    <property type="match status" value="1"/>
</dbReference>
<keyword evidence="4" id="KW-1185">Reference proteome</keyword>
<keyword evidence="1" id="KW-1133">Transmembrane helix</keyword>
<accession>A0A4Y7TNI4</accession>
<keyword evidence="1" id="KW-0472">Membrane</keyword>
<dbReference type="PANTHER" id="PTHR45662">
    <property type="entry name" value="PHOSPHATIDYLINOSITIDE PHOSPHATASE SAC1"/>
    <property type="match status" value="1"/>
</dbReference>
<dbReference type="OrthoDB" id="405996at2759"/>
<keyword evidence="1" id="KW-0812">Transmembrane</keyword>
<dbReference type="GO" id="GO:0005783">
    <property type="term" value="C:endoplasmic reticulum"/>
    <property type="evidence" value="ECO:0007669"/>
    <property type="project" value="TreeGrafter"/>
</dbReference>
<comment type="caution">
    <text evidence="3">The sequence shown here is derived from an EMBL/GenBank/DDBJ whole genome shotgun (WGS) entry which is preliminary data.</text>
</comment>
<gene>
    <name evidence="3" type="ORF">FA13DRAFT_1811636</name>
</gene>
<dbReference type="AlphaFoldDB" id="A0A4Y7TNI4"/>